<keyword evidence="2 6" id="KW-0808">Transferase</keyword>
<protein>
    <submittedName>
        <fullName evidence="6">3-demethylubiquinone-9 3-methyltransferase</fullName>
    </submittedName>
</protein>
<dbReference type="RefSeq" id="WP_130354193.1">
    <property type="nucleotide sequence ID" value="NZ_SGWY01000004.1"/>
</dbReference>
<evidence type="ECO:0000256" key="2">
    <source>
        <dbReference type="ARBA" id="ARBA00022679"/>
    </source>
</evidence>
<keyword evidence="4" id="KW-0949">S-adenosyl-L-methionine</keyword>
<dbReference type="GO" id="GO:0010420">
    <property type="term" value="F:polyprenyldihydroxybenzoate methyltransferase activity"/>
    <property type="evidence" value="ECO:0007669"/>
    <property type="project" value="InterPro"/>
</dbReference>
<dbReference type="CDD" id="cd02440">
    <property type="entry name" value="AdoMet_MTases"/>
    <property type="match status" value="1"/>
</dbReference>
<feature type="domain" description="Methyltransferase type 11" evidence="5">
    <location>
        <begin position="52"/>
        <end position="147"/>
    </location>
</feature>
<evidence type="ECO:0000313" key="6">
    <source>
        <dbReference type="EMBL" id="RZS63430.1"/>
    </source>
</evidence>
<dbReference type="Pfam" id="PF08241">
    <property type="entry name" value="Methyltransf_11"/>
    <property type="match status" value="1"/>
</dbReference>
<dbReference type="GO" id="GO:0032259">
    <property type="term" value="P:methylation"/>
    <property type="evidence" value="ECO:0007669"/>
    <property type="project" value="UniProtKB-KW"/>
</dbReference>
<keyword evidence="6" id="KW-0830">Ubiquinone</keyword>
<dbReference type="InterPro" id="IPR013216">
    <property type="entry name" value="Methyltransf_11"/>
</dbReference>
<reference evidence="6 7" key="1">
    <citation type="submission" date="2019-02" db="EMBL/GenBank/DDBJ databases">
        <title>Genomic Encyclopedia of Type Strains, Phase IV (KMG-IV): sequencing the most valuable type-strain genomes for metagenomic binning, comparative biology and taxonomic classification.</title>
        <authorList>
            <person name="Goeker M."/>
        </authorList>
    </citation>
    <scope>NUCLEOTIDE SEQUENCE [LARGE SCALE GENOMIC DNA]</scope>
    <source>
        <strain evidence="6 7">DSM 43045</strain>
    </source>
</reference>
<dbReference type="AlphaFoldDB" id="A0A4V2EYL7"/>
<dbReference type="PANTHER" id="PTHR43464:SF19">
    <property type="entry name" value="UBIQUINONE BIOSYNTHESIS O-METHYLTRANSFERASE, MITOCHONDRIAL"/>
    <property type="match status" value="1"/>
</dbReference>
<keyword evidence="1 6" id="KW-0489">Methyltransferase</keyword>
<dbReference type="SUPFAM" id="SSF53335">
    <property type="entry name" value="S-adenosyl-L-methionine-dependent methyltransferases"/>
    <property type="match status" value="1"/>
</dbReference>
<dbReference type="InterPro" id="IPR029063">
    <property type="entry name" value="SAM-dependent_MTases_sf"/>
</dbReference>
<dbReference type="Gene3D" id="3.40.50.150">
    <property type="entry name" value="Vaccinia Virus protein VP39"/>
    <property type="match status" value="1"/>
</dbReference>
<evidence type="ECO:0000256" key="4">
    <source>
        <dbReference type="ARBA" id="ARBA00022691"/>
    </source>
</evidence>
<comment type="caution">
    <text evidence="6">The sequence shown here is derived from an EMBL/GenBank/DDBJ whole genome shotgun (WGS) entry which is preliminary data.</text>
</comment>
<name>A0A4V2EYL7_9MICO</name>
<keyword evidence="7" id="KW-1185">Reference proteome</keyword>
<keyword evidence="3" id="KW-0831">Ubiquinone biosynthesis</keyword>
<sequence>MPIDNDVYDRLGASWWNEDNPLNMLHGSCTPGRMAFFREVLERRGVAGGRALDIGCGAGFIAEELAALGFGVTGIDPSRVAIEAARAHAAQRGLGIAYLVGPGEELPFADAAFDLATCCDVLEHVRDLDRVVAETARVLRPGGLYLFDTINRTWRSRVIAIKAMQEWRLTRIMDTAIHEWSMFIPPEELRTTLARHGLDVVELAGLAPRASVPAILTALRHARRGRISYGELSRRLDFGRVRSLGLSYLGFAVRRP</sequence>
<dbReference type="NCBIfam" id="TIGR01983">
    <property type="entry name" value="UbiG"/>
    <property type="match status" value="1"/>
</dbReference>
<dbReference type="EMBL" id="SGWY01000004">
    <property type="protein sequence ID" value="RZS63430.1"/>
    <property type="molecule type" value="Genomic_DNA"/>
</dbReference>
<organism evidence="6 7">
    <name type="scientific">Agromyces ramosus</name>
    <dbReference type="NCBI Taxonomy" id="33879"/>
    <lineage>
        <taxon>Bacteria</taxon>
        <taxon>Bacillati</taxon>
        <taxon>Actinomycetota</taxon>
        <taxon>Actinomycetes</taxon>
        <taxon>Micrococcales</taxon>
        <taxon>Microbacteriaceae</taxon>
        <taxon>Agromyces</taxon>
    </lineage>
</organism>
<gene>
    <name evidence="6" type="ORF">EV187_3335</name>
</gene>
<evidence type="ECO:0000256" key="3">
    <source>
        <dbReference type="ARBA" id="ARBA00022688"/>
    </source>
</evidence>
<proteinExistence type="predicted"/>
<dbReference type="OrthoDB" id="9805171at2"/>
<evidence type="ECO:0000259" key="5">
    <source>
        <dbReference type="Pfam" id="PF08241"/>
    </source>
</evidence>
<dbReference type="PANTHER" id="PTHR43464">
    <property type="entry name" value="METHYLTRANSFERASE"/>
    <property type="match status" value="1"/>
</dbReference>
<evidence type="ECO:0000256" key="1">
    <source>
        <dbReference type="ARBA" id="ARBA00022603"/>
    </source>
</evidence>
<evidence type="ECO:0000313" key="7">
    <source>
        <dbReference type="Proteomes" id="UP000293289"/>
    </source>
</evidence>
<dbReference type="GO" id="GO:0061542">
    <property type="term" value="F:3-demethylubiquinol 3-O-methyltransferase activity"/>
    <property type="evidence" value="ECO:0007669"/>
    <property type="project" value="InterPro"/>
</dbReference>
<dbReference type="InterPro" id="IPR010233">
    <property type="entry name" value="UbiG_MeTrfase"/>
</dbReference>
<dbReference type="Proteomes" id="UP000293289">
    <property type="component" value="Unassembled WGS sequence"/>
</dbReference>
<accession>A0A4V2EYL7</accession>